<dbReference type="AlphaFoldDB" id="A0A0H5R4I2"/>
<reference evidence="2" key="1">
    <citation type="submission" date="2015-04" db="EMBL/GenBank/DDBJ databases">
        <title>The genome sequence of the plant pathogenic Rhizarian Plasmodiophora brassicae reveals insights in its biotrophic life cycle and the origin of chitin synthesis.</title>
        <authorList>
            <person name="Schwelm A."/>
            <person name="Fogelqvist J."/>
            <person name="Knaust A."/>
            <person name="Julke S."/>
            <person name="Lilja T."/>
            <person name="Dhandapani V."/>
            <person name="Bonilla-Rosso G."/>
            <person name="Karlsson M."/>
            <person name="Shevchenko A."/>
            <person name="Choi S.R."/>
            <person name="Kim H.G."/>
            <person name="Park J.Y."/>
            <person name="Lim Y.P."/>
            <person name="Ludwig-Muller J."/>
            <person name="Dixelius C."/>
        </authorList>
    </citation>
    <scope>NUCLEOTIDE SEQUENCE</scope>
    <source>
        <tissue evidence="2">Potato root galls</tissue>
    </source>
</reference>
<feature type="region of interest" description="Disordered" evidence="1">
    <location>
        <begin position="1"/>
        <end position="22"/>
    </location>
</feature>
<protein>
    <submittedName>
        <fullName evidence="2">Uncharacterized protein</fullName>
    </submittedName>
</protein>
<sequence length="110" mass="12078">MGMESSPSGMCDAQPVRRKGAGQYRHVPQTGFERLVQHAGDLVFEMLRGDDGVQVIAQAMMAHRHPSTDSGDVDRVIQGPVELQEGVISGYGSHIPVSRFRIQSPANHRR</sequence>
<evidence type="ECO:0000313" key="2">
    <source>
        <dbReference type="EMBL" id="CRZ09048.1"/>
    </source>
</evidence>
<name>A0A0H5R4I2_9EUKA</name>
<organism evidence="2">
    <name type="scientific">Spongospora subterranea</name>
    <dbReference type="NCBI Taxonomy" id="70186"/>
    <lineage>
        <taxon>Eukaryota</taxon>
        <taxon>Sar</taxon>
        <taxon>Rhizaria</taxon>
        <taxon>Endomyxa</taxon>
        <taxon>Phytomyxea</taxon>
        <taxon>Plasmodiophorida</taxon>
        <taxon>Plasmodiophoridae</taxon>
        <taxon>Spongospora</taxon>
    </lineage>
</organism>
<proteinExistence type="predicted"/>
<accession>A0A0H5R4I2</accession>
<dbReference type="EMBL" id="HACM01008606">
    <property type="protein sequence ID" value="CRZ09048.1"/>
    <property type="molecule type" value="Transcribed_RNA"/>
</dbReference>
<evidence type="ECO:0000256" key="1">
    <source>
        <dbReference type="SAM" id="MobiDB-lite"/>
    </source>
</evidence>